<name>A0A927F726_9BACT</name>
<reference evidence="1" key="1">
    <citation type="submission" date="2020-09" db="EMBL/GenBank/DDBJ databases">
        <title>Pelagicoccus enzymogenes sp. nov. with an EPS production, isolated from marine sediment.</title>
        <authorList>
            <person name="Feng X."/>
        </authorList>
    </citation>
    <scope>NUCLEOTIDE SEQUENCE</scope>
    <source>
        <strain evidence="1">NFK12</strain>
    </source>
</reference>
<organism evidence="1 2">
    <name type="scientific">Pelagicoccus enzymogenes</name>
    <dbReference type="NCBI Taxonomy" id="2773457"/>
    <lineage>
        <taxon>Bacteria</taxon>
        <taxon>Pseudomonadati</taxon>
        <taxon>Verrucomicrobiota</taxon>
        <taxon>Opitutia</taxon>
        <taxon>Puniceicoccales</taxon>
        <taxon>Pelagicoccaceae</taxon>
        <taxon>Pelagicoccus</taxon>
    </lineage>
</organism>
<evidence type="ECO:0000313" key="1">
    <source>
        <dbReference type="EMBL" id="MBD5779633.1"/>
    </source>
</evidence>
<dbReference type="EMBL" id="JACYFG010000009">
    <property type="protein sequence ID" value="MBD5779633.1"/>
    <property type="molecule type" value="Genomic_DNA"/>
</dbReference>
<sequence length="163" mass="17981">MNTLRNWTLLPLLLALAACSSTREWNPFVDRASHDTIVVLDLESDHPRVGRILADQIASELIRKDEFRQVLRSVPATPALVLSGAITTYQEGNVPLRIKTNGAAGQAAISLKLTLSESPSGYQATQLSLSQSTRMFTPDASRTGRESIDWLQRQIARQVAQEL</sequence>
<dbReference type="AlphaFoldDB" id="A0A927F726"/>
<proteinExistence type="predicted"/>
<accession>A0A927F726</accession>
<gene>
    <name evidence="1" type="ORF">IEN85_09015</name>
</gene>
<keyword evidence="2" id="KW-1185">Reference proteome</keyword>
<protein>
    <submittedName>
        <fullName evidence="1">Uncharacterized protein</fullName>
    </submittedName>
</protein>
<comment type="caution">
    <text evidence="1">The sequence shown here is derived from an EMBL/GenBank/DDBJ whole genome shotgun (WGS) entry which is preliminary data.</text>
</comment>
<dbReference type="RefSeq" id="WP_191616770.1">
    <property type="nucleotide sequence ID" value="NZ_JACYFG010000009.1"/>
</dbReference>
<dbReference type="PROSITE" id="PS51257">
    <property type="entry name" value="PROKAR_LIPOPROTEIN"/>
    <property type="match status" value="1"/>
</dbReference>
<dbReference type="Proteomes" id="UP000622317">
    <property type="component" value="Unassembled WGS sequence"/>
</dbReference>
<evidence type="ECO:0000313" key="2">
    <source>
        <dbReference type="Proteomes" id="UP000622317"/>
    </source>
</evidence>